<dbReference type="CDD" id="cd10449">
    <property type="entry name" value="GIY-YIG_SLX1_like"/>
    <property type="match status" value="1"/>
</dbReference>
<dbReference type="InterPro" id="IPR050190">
    <property type="entry name" value="UPF0213_domain"/>
</dbReference>
<dbReference type="Gene3D" id="3.40.1440.10">
    <property type="entry name" value="GIY-YIG endonuclease"/>
    <property type="match status" value="1"/>
</dbReference>
<comment type="similarity">
    <text evidence="1">Belongs to the UPF0213 family.</text>
</comment>
<evidence type="ECO:0000259" key="2">
    <source>
        <dbReference type="PROSITE" id="PS50164"/>
    </source>
</evidence>
<dbReference type="PANTHER" id="PTHR34477:SF1">
    <property type="entry name" value="UPF0213 PROTEIN YHBQ"/>
    <property type="match status" value="1"/>
</dbReference>
<dbReference type="PANTHER" id="PTHR34477">
    <property type="entry name" value="UPF0213 PROTEIN YHBQ"/>
    <property type="match status" value="1"/>
</dbReference>
<comment type="caution">
    <text evidence="3">The sequence shown here is derived from an EMBL/GenBank/DDBJ whole genome shotgun (WGS) entry which is preliminary data.</text>
</comment>
<proteinExistence type="inferred from homology"/>
<evidence type="ECO:0000313" key="3">
    <source>
        <dbReference type="EMBL" id="OGE99853.1"/>
    </source>
</evidence>
<dbReference type="EMBL" id="MFFF01000012">
    <property type="protein sequence ID" value="OGE99853.1"/>
    <property type="molecule type" value="Genomic_DNA"/>
</dbReference>
<dbReference type="Pfam" id="PF01541">
    <property type="entry name" value="GIY-YIG"/>
    <property type="match status" value="1"/>
</dbReference>
<name>A0A1F5QCC4_9BACT</name>
<sequence length="86" mass="10354">MFYVYILRSKINKRTYIGFYTENLKQRILKHHAGMVRTTKNWRPLELVYYEAYKSKKDALIREKRLKSFAKGFSSLKGRIKFSLEG</sequence>
<dbReference type="Proteomes" id="UP000177235">
    <property type="component" value="Unassembled WGS sequence"/>
</dbReference>
<accession>A0A1F5QCC4</accession>
<gene>
    <name evidence="3" type="ORF">A3J05_01955</name>
</gene>
<dbReference type="SUPFAM" id="SSF82771">
    <property type="entry name" value="GIY-YIG endonuclease"/>
    <property type="match status" value="1"/>
</dbReference>
<feature type="domain" description="GIY-YIG" evidence="2">
    <location>
        <begin position="1"/>
        <end position="79"/>
    </location>
</feature>
<dbReference type="InterPro" id="IPR000305">
    <property type="entry name" value="GIY-YIG_endonuc"/>
</dbReference>
<organism evidence="3 4">
    <name type="scientific">Candidatus Doudnabacteria bacterium RIFCSPLOWO2_02_FULL_48_13</name>
    <dbReference type="NCBI Taxonomy" id="1817845"/>
    <lineage>
        <taxon>Bacteria</taxon>
        <taxon>Candidatus Doudnaibacteriota</taxon>
    </lineage>
</organism>
<dbReference type="InterPro" id="IPR035901">
    <property type="entry name" value="GIY-YIG_endonuc_sf"/>
</dbReference>
<evidence type="ECO:0000313" key="4">
    <source>
        <dbReference type="Proteomes" id="UP000177235"/>
    </source>
</evidence>
<reference evidence="3 4" key="1">
    <citation type="journal article" date="2016" name="Nat. Commun.">
        <title>Thousands of microbial genomes shed light on interconnected biogeochemical processes in an aquifer system.</title>
        <authorList>
            <person name="Anantharaman K."/>
            <person name="Brown C.T."/>
            <person name="Hug L.A."/>
            <person name="Sharon I."/>
            <person name="Castelle C.J."/>
            <person name="Probst A.J."/>
            <person name="Thomas B.C."/>
            <person name="Singh A."/>
            <person name="Wilkins M.J."/>
            <person name="Karaoz U."/>
            <person name="Brodie E.L."/>
            <person name="Williams K.H."/>
            <person name="Hubbard S.S."/>
            <person name="Banfield J.F."/>
        </authorList>
    </citation>
    <scope>NUCLEOTIDE SEQUENCE [LARGE SCALE GENOMIC DNA]</scope>
</reference>
<protein>
    <recommendedName>
        <fullName evidence="2">GIY-YIG domain-containing protein</fullName>
    </recommendedName>
</protein>
<dbReference type="AlphaFoldDB" id="A0A1F5QCC4"/>
<dbReference type="PROSITE" id="PS50164">
    <property type="entry name" value="GIY_YIG"/>
    <property type="match status" value="1"/>
</dbReference>
<evidence type="ECO:0000256" key="1">
    <source>
        <dbReference type="ARBA" id="ARBA00007435"/>
    </source>
</evidence>